<dbReference type="OrthoDB" id="3733464at2"/>
<protein>
    <submittedName>
        <fullName evidence="1">PAC2 family protein</fullName>
    </submittedName>
</protein>
<comment type="caution">
    <text evidence="1">The sequence shown here is derived from an EMBL/GenBank/DDBJ whole genome shotgun (WGS) entry which is preliminary data.</text>
</comment>
<dbReference type="InterPro" id="IPR008492">
    <property type="entry name" value="Rv2714-like"/>
</dbReference>
<name>A0A2M9CCL4_9CELL</name>
<dbReference type="SUPFAM" id="SSF159659">
    <property type="entry name" value="Cgl1923-like"/>
    <property type="match status" value="1"/>
</dbReference>
<proteinExistence type="predicted"/>
<dbReference type="PIRSF" id="PIRSF028754">
    <property type="entry name" value="UCP028754"/>
    <property type="match status" value="1"/>
</dbReference>
<sequence length="310" mass="33450">MLDPHDIYTVDEAAVAAELGPLAEAAEGAVGPVLIHALRGFVDAGSTGELVLDHLQGTLRSVRLVTFDVDQLLDYRSKRSTMTFATDTWSDYDEPVLAIDHVRDAEGTGFLVLHGFEPDLQWERFVAAVAGLVERFGVSLTVTAHGVPMGVPHTRPMSVTAHGTRPELVGDRTSWFGTVKVPASAAALLELRLGQRGRDALGYAVHVPHYLAQSPYPPAAAVALDHVQRATGLDLALGELDEDVREAQVEVERQVAESDEVAAVVHALEEQYDAFSRSVGRTSLLADSAPIPTADELGAEFERYLQQRGD</sequence>
<dbReference type="Proteomes" id="UP000231693">
    <property type="component" value="Unassembled WGS sequence"/>
</dbReference>
<keyword evidence="2" id="KW-1185">Reference proteome</keyword>
<evidence type="ECO:0000313" key="1">
    <source>
        <dbReference type="EMBL" id="PJJ69066.1"/>
    </source>
</evidence>
<dbReference type="EMBL" id="PGFE01000006">
    <property type="protein sequence ID" value="PJJ69066.1"/>
    <property type="molecule type" value="Genomic_DNA"/>
</dbReference>
<accession>A0A2M9CCL4</accession>
<dbReference type="Gene3D" id="1.10.287.100">
    <property type="match status" value="1"/>
</dbReference>
<reference evidence="1 2" key="1">
    <citation type="submission" date="2017-11" db="EMBL/GenBank/DDBJ databases">
        <title>Genomic Encyclopedia of Archaeal and Bacterial Type Strains, Phase II (KMG-II): From Individual Species to Whole Genera.</title>
        <authorList>
            <person name="Goeker M."/>
        </authorList>
    </citation>
    <scope>NUCLEOTIDE SEQUENCE [LARGE SCALE GENOMIC DNA]</scope>
    <source>
        <strain evidence="1 2">DSM 25478</strain>
    </source>
</reference>
<dbReference type="InterPro" id="IPR019151">
    <property type="entry name" value="Proteasome_assmbl_chaperone_2"/>
</dbReference>
<organism evidence="1 2">
    <name type="scientific">Sediminihabitans luteus</name>
    <dbReference type="NCBI Taxonomy" id="1138585"/>
    <lineage>
        <taxon>Bacteria</taxon>
        <taxon>Bacillati</taxon>
        <taxon>Actinomycetota</taxon>
        <taxon>Actinomycetes</taxon>
        <taxon>Micrococcales</taxon>
        <taxon>Cellulomonadaceae</taxon>
        <taxon>Sediminihabitans</taxon>
    </lineage>
</organism>
<dbReference type="AlphaFoldDB" id="A0A2M9CCL4"/>
<dbReference type="InterPro" id="IPR038389">
    <property type="entry name" value="PSMG2_sf"/>
</dbReference>
<dbReference type="RefSeq" id="WP_100424084.1">
    <property type="nucleotide sequence ID" value="NZ_BOOX01000008.1"/>
</dbReference>
<evidence type="ECO:0000313" key="2">
    <source>
        <dbReference type="Proteomes" id="UP000231693"/>
    </source>
</evidence>
<dbReference type="Pfam" id="PF09754">
    <property type="entry name" value="PAC2"/>
    <property type="match status" value="1"/>
</dbReference>
<gene>
    <name evidence="1" type="ORF">CLV28_2875</name>
</gene>
<dbReference type="Gene3D" id="3.40.50.10900">
    <property type="entry name" value="PAC-like subunit"/>
    <property type="match status" value="1"/>
</dbReference>